<keyword evidence="2" id="KW-1185">Reference proteome</keyword>
<name>A0ACD5IHE5_9PROT</name>
<dbReference type="Proteomes" id="UP001196097">
    <property type="component" value="Chromosome"/>
</dbReference>
<gene>
    <name evidence="1" type="ORF">HF292_013815</name>
</gene>
<protein>
    <submittedName>
        <fullName evidence="1">DUF262 domain-containing protein</fullName>
    </submittedName>
</protein>
<proteinExistence type="predicted"/>
<reference evidence="1 2" key="1">
    <citation type="journal article" date="2021" name="ISME J.">
        <title>Genomic evolution of the class Acidithiobacillia: deep-branching Proteobacteria living in extreme acidic conditions.</title>
        <authorList>
            <person name="Moya-Beltran A."/>
            <person name="Beard S."/>
            <person name="Rojas-Villalobos C."/>
            <person name="Issotta F."/>
            <person name="Gallardo Y."/>
            <person name="Ulloa R."/>
            <person name="Giaveno A."/>
            <person name="Degli Esposti M."/>
            <person name="Johnson D.B."/>
            <person name="Quatrini R."/>
        </authorList>
    </citation>
    <scope>NUCLEOTIDE SEQUENCE [LARGE SCALE GENOMIC DNA]</scope>
    <source>
        <strain evidence="1 2">CF3</strain>
    </source>
</reference>
<accession>A0ACD5IHE5</accession>
<evidence type="ECO:0000313" key="2">
    <source>
        <dbReference type="Proteomes" id="UP001196097"/>
    </source>
</evidence>
<dbReference type="EMBL" id="CP130946">
    <property type="protein sequence ID" value="XRP72854.1"/>
    <property type="molecule type" value="Genomic_DNA"/>
</dbReference>
<sequence length="357" mass="41588">MEENDTADQWEVEQTEAPESEEQDVITYRISYYPADFTLKGYLDKHQSGQLVIPPFQRSYVWDQVKASKLIESFLLGLPVPGIFLYKERQTNKLQVIDGQQRILSAIRFFKNEFDERIFRLKNVNPRWDGKTYGELDEADQFQLNDTVLRATVVQQLDPQDDSSIYHIFERLNTGGINLNPMEIRKCVYFGKFFSHLEELNLIEPWRRLIGKPNIDRRLRDVELVLRVLALTYSSVKYEKPMKRFLNKFMLAHRRMDDVALDGAIQRQHKSFQEACERILDAVGEKPFHLRGRLNFAVLDSVMAAAIACPELAGKGLHDAFEGLKNDNYFVDKATRNTSDEATLEDRFNKAFEYISV</sequence>
<organism evidence="1 2">
    <name type="scientific">Acidithiobacillus ferruginosus</name>
    <dbReference type="NCBI Taxonomy" id="3063951"/>
    <lineage>
        <taxon>Bacteria</taxon>
        <taxon>Pseudomonadati</taxon>
        <taxon>Pseudomonadota</taxon>
        <taxon>Acidithiobacillia</taxon>
        <taxon>Acidithiobacillales</taxon>
        <taxon>Acidithiobacillaceae</taxon>
        <taxon>Acidithiobacillus</taxon>
    </lineage>
</organism>
<evidence type="ECO:0000313" key="1">
    <source>
        <dbReference type="EMBL" id="XRP72854.1"/>
    </source>
</evidence>